<feature type="compositionally biased region" description="Basic residues" evidence="1">
    <location>
        <begin position="232"/>
        <end position="244"/>
    </location>
</feature>
<comment type="caution">
    <text evidence="2">The sequence shown here is derived from an EMBL/GenBank/DDBJ whole genome shotgun (WGS) entry which is preliminary data.</text>
</comment>
<feature type="compositionally biased region" description="Basic and acidic residues" evidence="1">
    <location>
        <begin position="220"/>
        <end position="231"/>
    </location>
</feature>
<feature type="compositionally biased region" description="Low complexity" evidence="1">
    <location>
        <begin position="185"/>
        <end position="201"/>
    </location>
</feature>
<evidence type="ECO:0000256" key="1">
    <source>
        <dbReference type="SAM" id="MobiDB-lite"/>
    </source>
</evidence>
<dbReference type="EMBL" id="JACGCI010000051">
    <property type="protein sequence ID" value="KAF6751352.1"/>
    <property type="molecule type" value="Genomic_DNA"/>
</dbReference>
<feature type="compositionally biased region" description="Low complexity" evidence="1">
    <location>
        <begin position="134"/>
        <end position="149"/>
    </location>
</feature>
<proteinExistence type="predicted"/>
<gene>
    <name evidence="2" type="ORF">DFP72DRAFT_1071548</name>
</gene>
<feature type="region of interest" description="Disordered" evidence="1">
    <location>
        <begin position="111"/>
        <end position="269"/>
    </location>
</feature>
<keyword evidence="3" id="KW-1185">Reference proteome</keyword>
<evidence type="ECO:0000313" key="3">
    <source>
        <dbReference type="Proteomes" id="UP000521943"/>
    </source>
</evidence>
<sequence>MTQISAGPPILHYTPAPDKPCYLFVMRPSSKFAFLVLSSHGLLSFALPVGFSGSSISDLSSREIESGGSTIEVRGWEPRSLSEDELLELEARGLEGIGKLVKAAAAPIKKAVSALRPSSRKPAPAPPARKPKSKTAASSKGKTSKANAKSTKKAAKKAAAKNSSTKKSASAKSKTKSKGKSRALAAAGTKKAGSSKAASGKSKSKGKSKGKSGTGKAKKSGKDSSGKDKGKSSGKKGKKSKSGKKAKDEKPTRSRSRTFNVNVDPGNLINGAVNLANLLGGGN</sequence>
<accession>A0A8H6M4N6</accession>
<name>A0A8H6M4N6_9AGAR</name>
<protein>
    <submittedName>
        <fullName evidence="2">Uncharacterized protein</fullName>
    </submittedName>
</protein>
<evidence type="ECO:0000313" key="2">
    <source>
        <dbReference type="EMBL" id="KAF6751352.1"/>
    </source>
</evidence>
<feature type="compositionally biased region" description="Basic residues" evidence="1">
    <location>
        <begin position="150"/>
        <end position="159"/>
    </location>
</feature>
<organism evidence="2 3">
    <name type="scientific">Ephemerocybe angulata</name>
    <dbReference type="NCBI Taxonomy" id="980116"/>
    <lineage>
        <taxon>Eukaryota</taxon>
        <taxon>Fungi</taxon>
        <taxon>Dikarya</taxon>
        <taxon>Basidiomycota</taxon>
        <taxon>Agaricomycotina</taxon>
        <taxon>Agaricomycetes</taxon>
        <taxon>Agaricomycetidae</taxon>
        <taxon>Agaricales</taxon>
        <taxon>Agaricineae</taxon>
        <taxon>Psathyrellaceae</taxon>
        <taxon>Ephemerocybe</taxon>
    </lineage>
</organism>
<dbReference type="Proteomes" id="UP000521943">
    <property type="component" value="Unassembled WGS sequence"/>
</dbReference>
<reference evidence="2 3" key="1">
    <citation type="submission" date="2020-07" db="EMBL/GenBank/DDBJ databases">
        <title>Comparative genomics of pyrophilous fungi reveals a link between fire events and developmental genes.</title>
        <authorList>
            <consortium name="DOE Joint Genome Institute"/>
            <person name="Steindorff A.S."/>
            <person name="Carver A."/>
            <person name="Calhoun S."/>
            <person name="Stillman K."/>
            <person name="Liu H."/>
            <person name="Lipzen A."/>
            <person name="Pangilinan J."/>
            <person name="Labutti K."/>
            <person name="Bruns T.D."/>
            <person name="Grigoriev I.V."/>
        </authorList>
    </citation>
    <scope>NUCLEOTIDE SEQUENCE [LARGE SCALE GENOMIC DNA]</scope>
    <source>
        <strain evidence="2 3">CBS 144469</strain>
    </source>
</reference>
<feature type="compositionally biased region" description="Low complexity" evidence="1">
    <location>
        <begin position="160"/>
        <end position="172"/>
    </location>
</feature>
<dbReference type="AlphaFoldDB" id="A0A8H6M4N6"/>